<dbReference type="STRING" id="7398.A0A1B0AIN5"/>
<organism evidence="1 2">
    <name type="scientific">Glossina pallidipes</name>
    <name type="common">Tsetse fly</name>
    <dbReference type="NCBI Taxonomy" id="7398"/>
    <lineage>
        <taxon>Eukaryota</taxon>
        <taxon>Metazoa</taxon>
        <taxon>Ecdysozoa</taxon>
        <taxon>Arthropoda</taxon>
        <taxon>Hexapoda</taxon>
        <taxon>Insecta</taxon>
        <taxon>Pterygota</taxon>
        <taxon>Neoptera</taxon>
        <taxon>Endopterygota</taxon>
        <taxon>Diptera</taxon>
        <taxon>Brachycera</taxon>
        <taxon>Muscomorpha</taxon>
        <taxon>Hippoboscoidea</taxon>
        <taxon>Glossinidae</taxon>
        <taxon>Glossina</taxon>
    </lineage>
</organism>
<dbReference type="VEuPathDB" id="VectorBase:GPAI047053"/>
<reference evidence="2" key="1">
    <citation type="submission" date="2014-03" db="EMBL/GenBank/DDBJ databases">
        <authorList>
            <person name="Aksoy S."/>
            <person name="Warren W."/>
            <person name="Wilson R.K."/>
        </authorList>
    </citation>
    <scope>NUCLEOTIDE SEQUENCE [LARGE SCALE GENOMIC DNA]</scope>
    <source>
        <strain evidence="2">IAEA</strain>
    </source>
</reference>
<reference evidence="1" key="2">
    <citation type="submission" date="2020-05" db="UniProtKB">
        <authorList>
            <consortium name="EnsemblMetazoa"/>
        </authorList>
    </citation>
    <scope>IDENTIFICATION</scope>
    <source>
        <strain evidence="1">IAEA</strain>
    </source>
</reference>
<sequence>MQGSVLISYIPKNWPKYEASWLASRHALRSNAYFPFIKQILHVSTGITSLQEEQKSITISKTNTKAPTAYQRSRNLETWLNQTQLHKQRAHRNRYLQMTIFEGLNVTTRTIVKEKFDPLVGAWFRTATGEKAAMKDNIVRKISISDISMKHEVLVADVMDESSGECTKDNIIVEKAVVSPVNNLIPVPVFNPTKVTREVQKKDIIAQCQKAEYVVNNQAETPKPYSKISAEAEILIKRWTTNVNEQQKNMPKSFSWKIGPPLSKLQVRVAVLKLRSM</sequence>
<dbReference type="Proteomes" id="UP000092445">
    <property type="component" value="Unassembled WGS sequence"/>
</dbReference>
<protein>
    <submittedName>
        <fullName evidence="1">Uncharacterized protein</fullName>
    </submittedName>
</protein>
<keyword evidence="2" id="KW-1185">Reference proteome</keyword>
<name>A0A1B0AIN5_GLOPL</name>
<evidence type="ECO:0000313" key="2">
    <source>
        <dbReference type="Proteomes" id="UP000092445"/>
    </source>
</evidence>
<dbReference type="AlphaFoldDB" id="A0A1B0AIN5"/>
<proteinExistence type="predicted"/>
<accession>A0A1B0AIN5</accession>
<evidence type="ECO:0000313" key="1">
    <source>
        <dbReference type="EnsemblMetazoa" id="GPAI047053-PA"/>
    </source>
</evidence>
<dbReference type="EnsemblMetazoa" id="GPAI047053-RA">
    <property type="protein sequence ID" value="GPAI047053-PA"/>
    <property type="gene ID" value="GPAI047053"/>
</dbReference>